<keyword evidence="3" id="KW-0472">Membrane</keyword>
<dbReference type="Gene3D" id="3.10.10.10">
    <property type="entry name" value="HIV Type 1 Reverse Transcriptase, subunit A, domain 1"/>
    <property type="match status" value="2"/>
</dbReference>
<protein>
    <recommendedName>
        <fullName evidence="4">Integrase catalytic domain-containing protein</fullName>
    </recommendedName>
</protein>
<dbReference type="GO" id="GO:0015074">
    <property type="term" value="P:DNA integration"/>
    <property type="evidence" value="ECO:0007669"/>
    <property type="project" value="InterPro"/>
</dbReference>
<dbReference type="PANTHER" id="PTHR37984">
    <property type="entry name" value="PROTEIN CBG26694"/>
    <property type="match status" value="1"/>
</dbReference>
<accession>A0A5D3DH42</accession>
<dbReference type="InterPro" id="IPR043502">
    <property type="entry name" value="DNA/RNA_pol_sf"/>
</dbReference>
<dbReference type="InterPro" id="IPR012337">
    <property type="entry name" value="RNaseH-like_sf"/>
</dbReference>
<dbReference type="PROSITE" id="PS50994">
    <property type="entry name" value="INTEGRASE"/>
    <property type="match status" value="1"/>
</dbReference>
<dbReference type="Pfam" id="PF17919">
    <property type="entry name" value="RT_RNaseH_2"/>
    <property type="match status" value="1"/>
</dbReference>
<name>A0A5D3DH42_CUCMM</name>
<dbReference type="GO" id="GO:0003824">
    <property type="term" value="F:catalytic activity"/>
    <property type="evidence" value="ECO:0007669"/>
    <property type="project" value="UniProtKB-KW"/>
</dbReference>
<organism evidence="5 6">
    <name type="scientific">Cucumis melo var. makuwa</name>
    <name type="common">Oriental melon</name>
    <dbReference type="NCBI Taxonomy" id="1194695"/>
    <lineage>
        <taxon>Eukaryota</taxon>
        <taxon>Viridiplantae</taxon>
        <taxon>Streptophyta</taxon>
        <taxon>Embryophyta</taxon>
        <taxon>Tracheophyta</taxon>
        <taxon>Spermatophyta</taxon>
        <taxon>Magnoliopsida</taxon>
        <taxon>eudicotyledons</taxon>
        <taxon>Gunneridae</taxon>
        <taxon>Pentapetalae</taxon>
        <taxon>rosids</taxon>
        <taxon>fabids</taxon>
        <taxon>Cucurbitales</taxon>
        <taxon>Cucurbitaceae</taxon>
        <taxon>Benincaseae</taxon>
        <taxon>Cucumis</taxon>
    </lineage>
</organism>
<keyword evidence="3" id="KW-0812">Transmembrane</keyword>
<evidence type="ECO:0000256" key="1">
    <source>
        <dbReference type="ARBA" id="ARBA00023268"/>
    </source>
</evidence>
<dbReference type="Pfam" id="PF03732">
    <property type="entry name" value="Retrotrans_gag"/>
    <property type="match status" value="1"/>
</dbReference>
<evidence type="ECO:0000256" key="2">
    <source>
        <dbReference type="SAM" id="Coils"/>
    </source>
</evidence>
<feature type="domain" description="Integrase catalytic" evidence="4">
    <location>
        <begin position="623"/>
        <end position="756"/>
    </location>
</feature>
<dbReference type="PANTHER" id="PTHR37984:SF5">
    <property type="entry name" value="PROTEIN NYNRIN-LIKE"/>
    <property type="match status" value="1"/>
</dbReference>
<reference evidence="5 6" key="1">
    <citation type="submission" date="2019-08" db="EMBL/GenBank/DDBJ databases">
        <title>Draft genome sequences of two oriental melons (Cucumis melo L. var makuwa).</title>
        <authorList>
            <person name="Kwon S.-Y."/>
        </authorList>
    </citation>
    <scope>NUCLEOTIDE SEQUENCE [LARGE SCALE GENOMIC DNA]</scope>
    <source>
        <strain evidence="6">cv. Chang Bougi</strain>
        <tissue evidence="5">Leaf</tissue>
    </source>
</reference>
<dbReference type="SUPFAM" id="SSF56672">
    <property type="entry name" value="DNA/RNA polymerases"/>
    <property type="match status" value="1"/>
</dbReference>
<sequence>MELVGLDLGGTVSFIYGVTYLTGTVSYGITTCCAFFWITRLICVFFGITRLICASNGITRLVPLERKLTIILSLTGLVVGPLLGKCYQEEVLVGLVEEVEEEEQDVSELQAEVQRLDYVDMDTTAAYPANSQLNLKACGPTIDRGTAWWVTLERMLGGDVNQITWKQFKHYLYVKFFSANLRDAKWQEFLNLEQGDRTVEQYDAEFNMSRFALEMIATEVAKADNRNLLKQGNLLERSHYVPPVGSTIWAIVCLGPGLASSGAGAPQQGKVFATNKSEAERASTVVTRVELLDHVLSMSTPSREDMLSNEKIKACQIEIMSHVIDVTLLVLDMHNFDVILIDFAIELEPSTIPISKAPYRMAPTKLKELKVQFQELPDKGFIRPNVSPWGYHQLRIKDSDIPKTVFRSRYGHYEFIVMSFGLTNASTMFMDLMNKFWFKQISFLGHVVSKDGVSVDPAKIEVITSWSRPSIVSKVRSFLDLAGYYRRFVEDFSRIATPLTQLTRKGAPFVWSKAYDDSFQNLKQKLVTTPILTVPDGSGSFVIYNYAFKKGLGCVLMQQGKANVVANAFSKKVSHSAAVITKQAPLHQDLKRVEIVVSVGAVTSQIAQLSVQPTLRQKIIVAQCNDPYLVEKRRLVETGLANGFSISSNGGLLFERHLYVPADSAVKLTKSTHFIPGKSTYAASKWAQLYLTEIVRLHGVPVSIVSDRDARLTSKFWKRLQAAMDTILDFSITFHPQTDGQIERLNQVVEDMLRAYALEFLAKENGSGGGLEGRTRLTVEGGEGSAGSLRVLLECMQIARVRLGCGSETTWSSCDLRGLTAGVVSTWPTIDNYTVNDKDERRFAV</sequence>
<dbReference type="Proteomes" id="UP000321947">
    <property type="component" value="Unassembled WGS sequence"/>
</dbReference>
<dbReference type="Gene3D" id="3.30.70.270">
    <property type="match status" value="2"/>
</dbReference>
<proteinExistence type="predicted"/>
<dbReference type="EMBL" id="SSTD01004767">
    <property type="protein sequence ID" value="TYK22885.1"/>
    <property type="molecule type" value="Genomic_DNA"/>
</dbReference>
<comment type="caution">
    <text evidence="5">The sequence shown here is derived from an EMBL/GenBank/DDBJ whole genome shotgun (WGS) entry which is preliminary data.</text>
</comment>
<feature type="coiled-coil region" evidence="2">
    <location>
        <begin position="92"/>
        <end position="119"/>
    </location>
</feature>
<evidence type="ECO:0000313" key="5">
    <source>
        <dbReference type="EMBL" id="TYK22885.1"/>
    </source>
</evidence>
<dbReference type="AlphaFoldDB" id="A0A5D3DH42"/>
<dbReference type="InterPro" id="IPR001584">
    <property type="entry name" value="Integrase_cat-core"/>
</dbReference>
<dbReference type="FunFam" id="3.30.70.270:FF:000020">
    <property type="entry name" value="Transposon Tf2-6 polyprotein-like Protein"/>
    <property type="match status" value="1"/>
</dbReference>
<keyword evidence="1" id="KW-0511">Multifunctional enzyme</keyword>
<evidence type="ECO:0000313" key="6">
    <source>
        <dbReference type="Proteomes" id="UP000321947"/>
    </source>
</evidence>
<gene>
    <name evidence="5" type="ORF">E5676_scaffold334G00240</name>
</gene>
<evidence type="ECO:0000259" key="4">
    <source>
        <dbReference type="PROSITE" id="PS50994"/>
    </source>
</evidence>
<keyword evidence="2" id="KW-0175">Coiled coil</keyword>
<dbReference type="InterPro" id="IPR043128">
    <property type="entry name" value="Rev_trsase/Diguanyl_cyclase"/>
</dbReference>
<evidence type="ECO:0000256" key="3">
    <source>
        <dbReference type="SAM" id="Phobius"/>
    </source>
</evidence>
<feature type="transmembrane region" description="Helical" evidence="3">
    <location>
        <begin position="25"/>
        <end position="48"/>
    </location>
</feature>
<dbReference type="InterPro" id="IPR005162">
    <property type="entry name" value="Retrotrans_gag_dom"/>
</dbReference>
<dbReference type="InterPro" id="IPR050951">
    <property type="entry name" value="Retrovirus_Pol_polyprotein"/>
</dbReference>
<dbReference type="GO" id="GO:0003676">
    <property type="term" value="F:nucleic acid binding"/>
    <property type="evidence" value="ECO:0007669"/>
    <property type="project" value="InterPro"/>
</dbReference>
<dbReference type="InterPro" id="IPR036397">
    <property type="entry name" value="RNaseH_sf"/>
</dbReference>
<dbReference type="InterPro" id="IPR041577">
    <property type="entry name" value="RT_RNaseH_2"/>
</dbReference>
<dbReference type="SUPFAM" id="SSF53098">
    <property type="entry name" value="Ribonuclease H-like"/>
    <property type="match status" value="1"/>
</dbReference>
<dbReference type="Gene3D" id="3.30.420.10">
    <property type="entry name" value="Ribonuclease H-like superfamily/Ribonuclease H"/>
    <property type="match status" value="1"/>
</dbReference>
<dbReference type="Pfam" id="PF08284">
    <property type="entry name" value="RVP_2"/>
    <property type="match status" value="1"/>
</dbReference>
<keyword evidence="3" id="KW-1133">Transmembrane helix</keyword>